<evidence type="ECO:0000256" key="1">
    <source>
        <dbReference type="PROSITE-ProRule" id="PRU00409"/>
    </source>
</evidence>
<protein>
    <recommendedName>
        <fullName evidence="2">ATP-grasp domain-containing protein</fullName>
    </recommendedName>
</protein>
<geneLocation type="plasmid" evidence="4">
    <name>pAzo1</name>
</geneLocation>
<dbReference type="Proteomes" id="UP000006552">
    <property type="component" value="Plasmid 1"/>
</dbReference>
<dbReference type="PIRSF" id="PIRSF029120">
    <property type="entry name" value="UCP029120"/>
    <property type="match status" value="1"/>
</dbReference>
<dbReference type="GO" id="GO:0005524">
    <property type="term" value="F:ATP binding"/>
    <property type="evidence" value="ECO:0007669"/>
    <property type="project" value="UniProtKB-UniRule"/>
</dbReference>
<keyword evidence="3" id="KW-0614">Plasmid</keyword>
<gene>
    <name evidence="3" type="ORF">p1B310</name>
</gene>
<name>Q5NWT2_AROAE</name>
<dbReference type="Gene3D" id="3.40.50.20">
    <property type="match status" value="1"/>
</dbReference>
<evidence type="ECO:0000259" key="2">
    <source>
        <dbReference type="PROSITE" id="PS50975"/>
    </source>
</evidence>
<keyword evidence="1" id="KW-0067">ATP-binding</keyword>
<feature type="domain" description="ATP-grasp" evidence="2">
    <location>
        <begin position="116"/>
        <end position="320"/>
    </location>
</feature>
<proteinExistence type="predicted"/>
<dbReference type="HOGENOM" id="CLU_052967_3_0_4"/>
<dbReference type="RefSeq" id="WP_011254697.1">
    <property type="nucleotide sequence ID" value="NC_006823.1"/>
</dbReference>
<dbReference type="GO" id="GO:0046872">
    <property type="term" value="F:metal ion binding"/>
    <property type="evidence" value="ECO:0007669"/>
    <property type="project" value="InterPro"/>
</dbReference>
<sequence length="340" mass="37329">MKRVWFNKTFSSVHSALSLIRKGDAEARYRLLCSHPNPQSLALLAADDAATEPSGLTGEAYVGWCLAFCKEQRVDIFVPGKEATLIGRHAKRFLDQGVRVLSAAAPDTLERLHDKARFYAEACAPSAPSPELEVFEDAETFAAAYARMRERHEVLCMKPSVSVYGIGFRQITERKSAFDLMLDGNPYRIDLVSLREMLQRAGRFRPMLLMPFLAGHEFSVDCVALNGELVCAVARRKPLASGEGQTIVVREDILDACTHLIRQFALNGNVNIQFREGDQGLRILEINPRMSGGIAMACLAGPNLPYLGLVAFDQGLDAVAPGPIEGGLRVAEINQAVRLS</sequence>
<dbReference type="OrthoDB" id="9803907at2"/>
<dbReference type="InterPro" id="IPR005479">
    <property type="entry name" value="CPAse_ATP-bd"/>
</dbReference>
<dbReference type="Gene3D" id="3.30.470.20">
    <property type="entry name" value="ATP-grasp fold, B domain"/>
    <property type="match status" value="1"/>
</dbReference>
<organism evidence="3 4">
    <name type="scientific">Aromatoleum aromaticum (strain DSM 19018 / LMG 30748 / EbN1)</name>
    <name type="common">Azoarcus sp. (strain EbN1)</name>
    <dbReference type="NCBI Taxonomy" id="76114"/>
    <lineage>
        <taxon>Bacteria</taxon>
        <taxon>Pseudomonadati</taxon>
        <taxon>Pseudomonadota</taxon>
        <taxon>Betaproteobacteria</taxon>
        <taxon>Rhodocyclales</taxon>
        <taxon>Rhodocyclaceae</taxon>
        <taxon>Aromatoleum</taxon>
    </lineage>
</organism>
<dbReference type="KEGG" id="eba:p1B310"/>
<dbReference type="SUPFAM" id="SSF56059">
    <property type="entry name" value="Glutathione synthetase ATP-binding domain-like"/>
    <property type="match status" value="1"/>
</dbReference>
<dbReference type="InterPro" id="IPR011226">
    <property type="entry name" value="ATP-grasp_fam"/>
</dbReference>
<dbReference type="Pfam" id="PF15632">
    <property type="entry name" value="ATPgrasp_Ter"/>
    <property type="match status" value="1"/>
</dbReference>
<dbReference type="InterPro" id="IPR011761">
    <property type="entry name" value="ATP-grasp"/>
</dbReference>
<dbReference type="AlphaFoldDB" id="Q5NWT2"/>
<accession>Q5NWT2</accession>
<reference evidence="3 4" key="1">
    <citation type="journal article" date="2005" name="Arch. Microbiol.">
        <title>The genome sequence of an anaerobic aromatic-degrading denitrifying bacterium, strain EbN1.</title>
        <authorList>
            <person name="Rabus R."/>
            <person name="Kube M."/>
            <person name="Heider J."/>
            <person name="Beck A."/>
            <person name="Heitmann K."/>
            <person name="Widdel F."/>
            <person name="Reinhardt R."/>
        </authorList>
    </citation>
    <scope>NUCLEOTIDE SEQUENCE [LARGE SCALE GENOMIC DNA]</scope>
    <source>
        <strain evidence="3 4">EbN1</strain>
        <plasmid evidence="4">Plasmid pAzo1</plasmid>
    </source>
</reference>
<dbReference type="EMBL" id="CR555307">
    <property type="protein sequence ID" value="CAI10482.1"/>
    <property type="molecule type" value="Genomic_DNA"/>
</dbReference>
<keyword evidence="1" id="KW-0547">Nucleotide-binding</keyword>
<evidence type="ECO:0000313" key="4">
    <source>
        <dbReference type="Proteomes" id="UP000006552"/>
    </source>
</evidence>
<dbReference type="PROSITE" id="PS50975">
    <property type="entry name" value="ATP_GRASP"/>
    <property type="match status" value="1"/>
</dbReference>
<evidence type="ECO:0000313" key="3">
    <source>
        <dbReference type="EMBL" id="CAI10482.1"/>
    </source>
</evidence>
<dbReference type="PROSITE" id="PS00867">
    <property type="entry name" value="CPSASE_2"/>
    <property type="match status" value="1"/>
</dbReference>
<keyword evidence="4" id="KW-1185">Reference proteome</keyword>